<dbReference type="InterPro" id="IPR029044">
    <property type="entry name" value="Nucleotide-diphossugar_trans"/>
</dbReference>
<evidence type="ECO:0000256" key="5">
    <source>
        <dbReference type="ARBA" id="ARBA00023157"/>
    </source>
</evidence>
<keyword evidence="8" id="KW-1185">Reference proteome</keyword>
<evidence type="ECO:0000256" key="1">
    <source>
        <dbReference type="ARBA" id="ARBA00004648"/>
    </source>
</evidence>
<keyword evidence="3" id="KW-0808">Transferase</keyword>
<dbReference type="AlphaFoldDB" id="A0A8K0K917"/>
<evidence type="ECO:0000256" key="2">
    <source>
        <dbReference type="ARBA" id="ARBA00010271"/>
    </source>
</evidence>
<keyword evidence="4" id="KW-0472">Membrane</keyword>
<sequence>MTTLEILTDRILPHLGRTYSQWNIAPTPVAAKSPLFLPITAPREQGFTAVVLTYDRLDSLFTLIQKLVKAPSLTKVLVVWNNQKKSPPHASLWPKVGKPLKVLRTRANLLSNRFYPYEEIETEAILTIDDDIVMLTADELEFGYEVWREFPDRIVGFPSRTHVWENASHSWKYESEWTNHISMVLTGAAFHHKVS</sequence>
<evidence type="ECO:0000256" key="4">
    <source>
        <dbReference type="ARBA" id="ARBA00023136"/>
    </source>
</evidence>
<reference evidence="7" key="2">
    <citation type="submission" date="2017-10" db="EMBL/GenBank/DDBJ databases">
        <title>Ladona fulva Genome sequencing and assembly.</title>
        <authorList>
            <person name="Murali S."/>
            <person name="Richards S."/>
            <person name="Bandaranaike D."/>
            <person name="Bellair M."/>
            <person name="Blankenburg K."/>
            <person name="Chao H."/>
            <person name="Dinh H."/>
            <person name="Doddapaneni H."/>
            <person name="Dugan-Rocha S."/>
            <person name="Elkadiri S."/>
            <person name="Gnanaolivu R."/>
            <person name="Hernandez B."/>
            <person name="Skinner E."/>
            <person name="Javaid M."/>
            <person name="Lee S."/>
            <person name="Li M."/>
            <person name="Ming W."/>
            <person name="Munidasa M."/>
            <person name="Muniz J."/>
            <person name="Nguyen L."/>
            <person name="Hughes D."/>
            <person name="Osuji N."/>
            <person name="Pu L.-L."/>
            <person name="Puazo M."/>
            <person name="Qu C."/>
            <person name="Quiroz J."/>
            <person name="Raj R."/>
            <person name="Weissenberger G."/>
            <person name="Xin Y."/>
            <person name="Zou X."/>
            <person name="Han Y."/>
            <person name="Worley K."/>
            <person name="Muzny D."/>
            <person name="Gibbs R."/>
        </authorList>
    </citation>
    <scope>NUCLEOTIDE SEQUENCE</scope>
    <source>
        <strain evidence="7">Sampled in the wild</strain>
    </source>
</reference>
<dbReference type="PANTHER" id="PTHR48261">
    <property type="entry name" value="ACETYLGLUCOSAMINYLTRANSFERASE"/>
    <property type="match status" value="1"/>
</dbReference>
<dbReference type="PANTHER" id="PTHR48261:SF5">
    <property type="entry name" value="EXOSTOSIN GLYCOSYLTRANSFERASE 2"/>
    <property type="match status" value="1"/>
</dbReference>
<protein>
    <recommendedName>
        <fullName evidence="6">Glycosyl transferase 64 domain-containing protein</fullName>
    </recommendedName>
</protein>
<evidence type="ECO:0000256" key="3">
    <source>
        <dbReference type="ARBA" id="ARBA00022679"/>
    </source>
</evidence>
<comment type="subcellular location">
    <subcellularLocation>
        <location evidence="1">Endoplasmic reticulum membrane</location>
        <topology evidence="1">Single-pass type II membrane protein</topology>
    </subcellularLocation>
</comment>
<gene>
    <name evidence="7" type="ORF">J437_LFUL004532</name>
</gene>
<dbReference type="InterPro" id="IPR004263">
    <property type="entry name" value="Exostosin"/>
</dbReference>
<proteinExistence type="inferred from homology"/>
<comment type="similarity">
    <text evidence="2">Belongs to the glycosyltransferase 47 family.</text>
</comment>
<dbReference type="OrthoDB" id="5954868at2759"/>
<dbReference type="GO" id="GO:0016757">
    <property type="term" value="F:glycosyltransferase activity"/>
    <property type="evidence" value="ECO:0007669"/>
    <property type="project" value="InterPro"/>
</dbReference>
<dbReference type="InterPro" id="IPR015338">
    <property type="entry name" value="GT64_dom"/>
</dbReference>
<dbReference type="EMBL" id="KZ308498">
    <property type="protein sequence ID" value="KAG8230620.1"/>
    <property type="molecule type" value="Genomic_DNA"/>
</dbReference>
<evidence type="ECO:0000313" key="7">
    <source>
        <dbReference type="EMBL" id="KAG8230620.1"/>
    </source>
</evidence>
<dbReference type="GO" id="GO:1901135">
    <property type="term" value="P:carbohydrate derivative metabolic process"/>
    <property type="evidence" value="ECO:0007669"/>
    <property type="project" value="UniProtKB-ARBA"/>
</dbReference>
<dbReference type="GO" id="GO:0005789">
    <property type="term" value="C:endoplasmic reticulum membrane"/>
    <property type="evidence" value="ECO:0007669"/>
    <property type="project" value="UniProtKB-SubCell"/>
</dbReference>
<feature type="domain" description="Glycosyl transferase 64" evidence="6">
    <location>
        <begin position="47"/>
        <end position="193"/>
    </location>
</feature>
<comment type="caution">
    <text evidence="7">The sequence shown here is derived from an EMBL/GenBank/DDBJ whole genome shotgun (WGS) entry which is preliminary data.</text>
</comment>
<dbReference type="Gene3D" id="3.90.550.10">
    <property type="entry name" value="Spore Coat Polysaccharide Biosynthesis Protein SpsA, Chain A"/>
    <property type="match status" value="1"/>
</dbReference>
<evidence type="ECO:0000313" key="8">
    <source>
        <dbReference type="Proteomes" id="UP000792457"/>
    </source>
</evidence>
<reference evidence="7" key="1">
    <citation type="submission" date="2013-04" db="EMBL/GenBank/DDBJ databases">
        <authorList>
            <person name="Qu J."/>
            <person name="Murali S.C."/>
            <person name="Bandaranaike D."/>
            <person name="Bellair M."/>
            <person name="Blankenburg K."/>
            <person name="Chao H."/>
            <person name="Dinh H."/>
            <person name="Doddapaneni H."/>
            <person name="Downs B."/>
            <person name="Dugan-Rocha S."/>
            <person name="Elkadiri S."/>
            <person name="Gnanaolivu R.D."/>
            <person name="Hernandez B."/>
            <person name="Javaid M."/>
            <person name="Jayaseelan J.C."/>
            <person name="Lee S."/>
            <person name="Li M."/>
            <person name="Ming W."/>
            <person name="Munidasa M."/>
            <person name="Muniz J."/>
            <person name="Nguyen L."/>
            <person name="Ongeri F."/>
            <person name="Osuji N."/>
            <person name="Pu L.-L."/>
            <person name="Puazo M."/>
            <person name="Qu C."/>
            <person name="Quiroz J."/>
            <person name="Raj R."/>
            <person name="Weissenberger G."/>
            <person name="Xin Y."/>
            <person name="Zou X."/>
            <person name="Han Y."/>
            <person name="Richards S."/>
            <person name="Worley K."/>
            <person name="Muzny D."/>
            <person name="Gibbs R."/>
        </authorList>
    </citation>
    <scope>NUCLEOTIDE SEQUENCE</scope>
    <source>
        <strain evidence="7">Sampled in the wild</strain>
    </source>
</reference>
<keyword evidence="5" id="KW-1015">Disulfide bond</keyword>
<dbReference type="SUPFAM" id="SSF53448">
    <property type="entry name" value="Nucleotide-diphospho-sugar transferases"/>
    <property type="match status" value="1"/>
</dbReference>
<dbReference type="Proteomes" id="UP000792457">
    <property type="component" value="Unassembled WGS sequence"/>
</dbReference>
<evidence type="ECO:0000259" key="6">
    <source>
        <dbReference type="Pfam" id="PF09258"/>
    </source>
</evidence>
<organism evidence="7 8">
    <name type="scientific">Ladona fulva</name>
    <name type="common">Scarce chaser dragonfly</name>
    <name type="synonym">Libellula fulva</name>
    <dbReference type="NCBI Taxonomy" id="123851"/>
    <lineage>
        <taxon>Eukaryota</taxon>
        <taxon>Metazoa</taxon>
        <taxon>Ecdysozoa</taxon>
        <taxon>Arthropoda</taxon>
        <taxon>Hexapoda</taxon>
        <taxon>Insecta</taxon>
        <taxon>Pterygota</taxon>
        <taxon>Palaeoptera</taxon>
        <taxon>Odonata</taxon>
        <taxon>Epiprocta</taxon>
        <taxon>Anisoptera</taxon>
        <taxon>Libelluloidea</taxon>
        <taxon>Libellulidae</taxon>
        <taxon>Ladona</taxon>
    </lineage>
</organism>
<accession>A0A8K0K917</accession>
<dbReference type="Pfam" id="PF09258">
    <property type="entry name" value="Glyco_transf_64"/>
    <property type="match status" value="1"/>
</dbReference>
<name>A0A8K0K917_LADFU</name>